<evidence type="ECO:0000259" key="2">
    <source>
        <dbReference type="SMART" id="SM00900"/>
    </source>
</evidence>
<dbReference type="Pfam" id="PF04205">
    <property type="entry name" value="FMN_bind"/>
    <property type="match status" value="1"/>
</dbReference>
<dbReference type="Proteomes" id="UP001579974">
    <property type="component" value="Unassembled WGS sequence"/>
</dbReference>
<dbReference type="EMBL" id="JBDXSU010000010">
    <property type="protein sequence ID" value="MFB5191336.1"/>
    <property type="molecule type" value="Genomic_DNA"/>
</dbReference>
<feature type="compositionally biased region" description="Low complexity" evidence="1">
    <location>
        <begin position="58"/>
        <end position="94"/>
    </location>
</feature>
<name>A0ABV5AGJ9_9BACL</name>
<dbReference type="SMART" id="SM00900">
    <property type="entry name" value="FMN_bind"/>
    <property type="match status" value="1"/>
</dbReference>
<dbReference type="InterPro" id="IPR007329">
    <property type="entry name" value="FMN-bd"/>
</dbReference>
<protein>
    <submittedName>
        <fullName evidence="3">FMN-binding protein</fullName>
    </submittedName>
</protein>
<feature type="domain" description="FMN-binding" evidence="2">
    <location>
        <begin position="105"/>
        <end position="179"/>
    </location>
</feature>
<evidence type="ECO:0000313" key="4">
    <source>
        <dbReference type="Proteomes" id="UP001579974"/>
    </source>
</evidence>
<proteinExistence type="predicted"/>
<evidence type="ECO:0000313" key="3">
    <source>
        <dbReference type="EMBL" id="MFB5191336.1"/>
    </source>
</evidence>
<organism evidence="3 4">
    <name type="scientific">Alicyclobacillus fastidiosus</name>
    <dbReference type="NCBI Taxonomy" id="392011"/>
    <lineage>
        <taxon>Bacteria</taxon>
        <taxon>Bacillati</taxon>
        <taxon>Bacillota</taxon>
        <taxon>Bacilli</taxon>
        <taxon>Bacillales</taxon>
        <taxon>Alicyclobacillaceae</taxon>
        <taxon>Alicyclobacillus</taxon>
    </lineage>
</organism>
<evidence type="ECO:0000256" key="1">
    <source>
        <dbReference type="SAM" id="MobiDB-lite"/>
    </source>
</evidence>
<reference evidence="3 4" key="1">
    <citation type="journal article" date="2024" name="Int. J. Mol. Sci.">
        <title>Exploration of Alicyclobacillus spp. Genome in Search of Antibiotic Resistance.</title>
        <authorList>
            <person name="Bucka-Kolendo J."/>
            <person name="Kiousi D.E."/>
            <person name="Dekowska A."/>
            <person name="Mikolajczuk-Szczyrba A."/>
            <person name="Karadedos D.M."/>
            <person name="Michael P."/>
            <person name="Galanis A."/>
            <person name="Sokolowska B."/>
        </authorList>
    </citation>
    <scope>NUCLEOTIDE SEQUENCE [LARGE SCALE GENOMIC DNA]</scope>
    <source>
        <strain evidence="3 4">KKP 3000</strain>
    </source>
</reference>
<gene>
    <name evidence="3" type="ORF">KKP3000_000107</name>
</gene>
<dbReference type="RefSeq" id="WP_275473949.1">
    <property type="nucleotide sequence ID" value="NZ_CP162940.1"/>
</dbReference>
<keyword evidence="4" id="KW-1185">Reference proteome</keyword>
<feature type="region of interest" description="Disordered" evidence="1">
    <location>
        <begin position="36"/>
        <end position="95"/>
    </location>
</feature>
<feature type="compositionally biased region" description="Polar residues" evidence="1">
    <location>
        <begin position="40"/>
        <end position="49"/>
    </location>
</feature>
<sequence length="186" mass="19028">MAPKLGNKFVALCTVALGAMYTTGYVITENHDPVSAHTVPAQSGQSASTDDGGAKPQTTTDSSGNTGASASGSTTKTASTSTSGQSQSQSTSKQKYLDGTYTGSGANDIGTVSVAVTIKSGKISGVQITQCDTHYPEDYIAGLPQEVVALQSYNVNIVTGATKSTEDFAEAVYEALSQAQNPHYVA</sequence>
<comment type="caution">
    <text evidence="3">The sequence shown here is derived from an EMBL/GenBank/DDBJ whole genome shotgun (WGS) entry which is preliminary data.</text>
</comment>
<accession>A0ABV5AGJ9</accession>
<dbReference type="Gene3D" id="3.90.1010.20">
    <property type="match status" value="1"/>
</dbReference>